<dbReference type="PROSITE" id="PS50178">
    <property type="entry name" value="ZF_FYVE"/>
    <property type="match status" value="1"/>
</dbReference>
<organism evidence="8 9">
    <name type="scientific">Stylonychia lemnae</name>
    <name type="common">Ciliate</name>
    <dbReference type="NCBI Taxonomy" id="5949"/>
    <lineage>
        <taxon>Eukaryota</taxon>
        <taxon>Sar</taxon>
        <taxon>Alveolata</taxon>
        <taxon>Ciliophora</taxon>
        <taxon>Intramacronucleata</taxon>
        <taxon>Spirotrichea</taxon>
        <taxon>Stichotrichia</taxon>
        <taxon>Sporadotrichida</taxon>
        <taxon>Oxytrichidae</taxon>
        <taxon>Stylonychinae</taxon>
        <taxon>Stylonychia</taxon>
    </lineage>
</organism>
<feature type="compositionally biased region" description="Low complexity" evidence="6">
    <location>
        <begin position="563"/>
        <end position="574"/>
    </location>
</feature>
<evidence type="ECO:0000256" key="2">
    <source>
        <dbReference type="ARBA" id="ARBA00022771"/>
    </source>
</evidence>
<reference evidence="8 9" key="1">
    <citation type="submission" date="2014-06" db="EMBL/GenBank/DDBJ databases">
        <authorList>
            <person name="Swart Estienne"/>
        </authorList>
    </citation>
    <scope>NUCLEOTIDE SEQUENCE [LARGE SCALE GENOMIC DNA]</scope>
    <source>
        <strain evidence="8 9">130c</strain>
    </source>
</reference>
<keyword evidence="3" id="KW-0862">Zinc</keyword>
<evidence type="ECO:0000256" key="4">
    <source>
        <dbReference type="PROSITE-ProRule" id="PRU00091"/>
    </source>
</evidence>
<keyword evidence="5" id="KW-0175">Coiled coil</keyword>
<feature type="region of interest" description="Disordered" evidence="6">
    <location>
        <begin position="275"/>
        <end position="352"/>
    </location>
</feature>
<feature type="coiled-coil region" evidence="5">
    <location>
        <begin position="220"/>
        <end position="268"/>
    </location>
</feature>
<feature type="compositionally biased region" description="Polar residues" evidence="6">
    <location>
        <begin position="553"/>
        <end position="562"/>
    </location>
</feature>
<dbReference type="InterPro" id="IPR011011">
    <property type="entry name" value="Znf_FYVE_PHD"/>
</dbReference>
<dbReference type="PANTHER" id="PTHR39490:SF8">
    <property type="entry name" value="ZINC FINGER FYVE DOMAIN-CONTAINING PROTEIN 21"/>
    <property type="match status" value="1"/>
</dbReference>
<proteinExistence type="predicted"/>
<feature type="compositionally biased region" description="Polar residues" evidence="6">
    <location>
        <begin position="317"/>
        <end position="334"/>
    </location>
</feature>
<protein>
    <submittedName>
        <fullName evidence="8">Pleckstrin homology domain-containing family f member 1</fullName>
    </submittedName>
</protein>
<dbReference type="InterPro" id="IPR052113">
    <property type="entry name" value="FYVE-type_Zinc_Finger"/>
</dbReference>
<dbReference type="EMBL" id="CCKQ01007857">
    <property type="protein sequence ID" value="CDW79286.1"/>
    <property type="molecule type" value="Genomic_DNA"/>
</dbReference>
<keyword evidence="9" id="KW-1185">Reference proteome</keyword>
<feature type="compositionally biased region" description="Polar residues" evidence="6">
    <location>
        <begin position="275"/>
        <end position="297"/>
    </location>
</feature>
<accession>A0A078ABN8</accession>
<sequence>MNSKQKQMQSSSFNNDYKIQVKFTPLLNTFISTKINITLILIQCFNQVLVKDGLNIKSRIDQNGIFKIKQPTSQEMTMADTTGHSNHIKRSINNNENQNINNNENRKSEIDQRQMKILSQNNQAYNKFFNVTSLLDKLTRKGVATQRRQETASSLKIIFQDIMVENLEQKTRLDKFYNNSSESANDSSASRIKEKNTAGSIIDNFGSAINTDDAQLLEQISRLQAKVWSLQSENDLLNQKMIQMIQSKEQKDHQMKTINKQIEVLLQEAQPKGANGQNQYLNTNGSNISSHKNNSGLNLGGASALKSPQSHKEREMTFQNQNFSSKSNQTQSDLSYKGGNRHQRGKYSGGQIPHTHSNQQFNNLLSSELDAIESDKEGEDFIQSSINKKNLKMKTTDINEELFENNDLFGYGNKNNNKYEETKENLRYQHIFDTTDNFEDQDHKQEEQNLSSEDYDSDHLINNIKKNIDQIRKITTSSGRPAGVTPGYHMRRKSKYALDQHRQESRSFKEAPGFNLRSKSFIRTTSGMGLGIDDNMISAEQNFLTTNFGVNPPALQQVNHTPSRSGSHMGRSGSEAPYSQSAGTKRFGRSVGRDNKFEPKSTWEPNEQGDQCKICNNKFSILKRKHHCRKCGLLVCASCSGNNWYVPGYADQKVRMCDSCYKEWMAYKVSAHNINKTSVFSSYFGNNQIQQTNS</sequence>
<dbReference type="SMART" id="SM00064">
    <property type="entry name" value="FYVE"/>
    <property type="match status" value="1"/>
</dbReference>
<dbReference type="OrthoDB" id="294573at2759"/>
<gene>
    <name evidence="8" type="primary">Contig646.g713</name>
    <name evidence="8" type="ORF">STYLEM_8272</name>
</gene>
<dbReference type="GO" id="GO:0008270">
    <property type="term" value="F:zinc ion binding"/>
    <property type="evidence" value="ECO:0007669"/>
    <property type="project" value="UniProtKB-KW"/>
</dbReference>
<evidence type="ECO:0000313" key="9">
    <source>
        <dbReference type="Proteomes" id="UP000039865"/>
    </source>
</evidence>
<dbReference type="Gene3D" id="3.30.40.10">
    <property type="entry name" value="Zinc/RING finger domain, C3HC4 (zinc finger)"/>
    <property type="match status" value="1"/>
</dbReference>
<keyword evidence="2 4" id="KW-0863">Zinc-finger</keyword>
<evidence type="ECO:0000313" key="8">
    <source>
        <dbReference type="EMBL" id="CDW79286.1"/>
    </source>
</evidence>
<dbReference type="PANTHER" id="PTHR39490">
    <property type="entry name" value="ARRESTIN DOMAIN-CONTAINING PROTEIN D"/>
    <property type="match status" value="1"/>
</dbReference>
<feature type="compositionally biased region" description="Basic and acidic residues" evidence="6">
    <location>
        <begin position="591"/>
        <end position="601"/>
    </location>
</feature>
<evidence type="ECO:0000259" key="7">
    <source>
        <dbReference type="PROSITE" id="PS50178"/>
    </source>
</evidence>
<dbReference type="InParanoid" id="A0A078ABN8"/>
<dbReference type="InterPro" id="IPR013083">
    <property type="entry name" value="Znf_RING/FYVE/PHD"/>
</dbReference>
<feature type="domain" description="FYVE-type" evidence="7">
    <location>
        <begin position="606"/>
        <end position="665"/>
    </location>
</feature>
<feature type="region of interest" description="Disordered" evidence="6">
    <location>
        <begin position="436"/>
        <end position="458"/>
    </location>
</feature>
<dbReference type="SUPFAM" id="SSF57903">
    <property type="entry name" value="FYVE/PHD zinc finger"/>
    <property type="match status" value="1"/>
</dbReference>
<dbReference type="AlphaFoldDB" id="A0A078ABN8"/>
<dbReference type="Proteomes" id="UP000039865">
    <property type="component" value="Unassembled WGS sequence"/>
</dbReference>
<feature type="region of interest" description="Disordered" evidence="6">
    <location>
        <begin position="553"/>
        <end position="607"/>
    </location>
</feature>
<evidence type="ECO:0000256" key="6">
    <source>
        <dbReference type="SAM" id="MobiDB-lite"/>
    </source>
</evidence>
<keyword evidence="1" id="KW-0479">Metal-binding</keyword>
<dbReference type="Pfam" id="PF01363">
    <property type="entry name" value="FYVE"/>
    <property type="match status" value="1"/>
</dbReference>
<evidence type="ECO:0000256" key="3">
    <source>
        <dbReference type="ARBA" id="ARBA00022833"/>
    </source>
</evidence>
<name>A0A078ABN8_STYLE</name>
<evidence type="ECO:0000256" key="1">
    <source>
        <dbReference type="ARBA" id="ARBA00022723"/>
    </source>
</evidence>
<dbReference type="InterPro" id="IPR000306">
    <property type="entry name" value="Znf_FYVE"/>
</dbReference>
<dbReference type="InterPro" id="IPR017455">
    <property type="entry name" value="Znf_FYVE-rel"/>
</dbReference>
<evidence type="ECO:0000256" key="5">
    <source>
        <dbReference type="SAM" id="Coils"/>
    </source>
</evidence>